<dbReference type="InterPro" id="IPR012338">
    <property type="entry name" value="Beta-lactam/transpept-like"/>
</dbReference>
<gene>
    <name evidence="2" type="ORF">HD599_001905</name>
</gene>
<name>A0A841ANQ0_9MICO</name>
<dbReference type="Gene3D" id="3.40.710.10">
    <property type="entry name" value="DD-peptidase/beta-lactamase superfamily"/>
    <property type="match status" value="1"/>
</dbReference>
<protein>
    <submittedName>
        <fullName evidence="2">CubicO group peptidase (Beta-lactamase class C family)</fullName>
    </submittedName>
</protein>
<dbReference type="SUPFAM" id="SSF56601">
    <property type="entry name" value="beta-lactamase/transpeptidase-like"/>
    <property type="match status" value="1"/>
</dbReference>
<feature type="domain" description="Beta-lactamase-related" evidence="1">
    <location>
        <begin position="21"/>
        <end position="341"/>
    </location>
</feature>
<dbReference type="PANTHER" id="PTHR46825:SF9">
    <property type="entry name" value="BETA-LACTAMASE-RELATED DOMAIN-CONTAINING PROTEIN"/>
    <property type="match status" value="1"/>
</dbReference>
<evidence type="ECO:0000313" key="3">
    <source>
        <dbReference type="Proteomes" id="UP000536685"/>
    </source>
</evidence>
<evidence type="ECO:0000259" key="1">
    <source>
        <dbReference type="Pfam" id="PF00144"/>
    </source>
</evidence>
<proteinExistence type="predicted"/>
<dbReference type="PANTHER" id="PTHR46825">
    <property type="entry name" value="D-ALANYL-D-ALANINE-CARBOXYPEPTIDASE/ENDOPEPTIDASE AMPH"/>
    <property type="match status" value="1"/>
</dbReference>
<comment type="caution">
    <text evidence="2">The sequence shown here is derived from an EMBL/GenBank/DDBJ whole genome shotgun (WGS) entry which is preliminary data.</text>
</comment>
<dbReference type="Pfam" id="PF00144">
    <property type="entry name" value="Beta-lactamase"/>
    <property type="match status" value="1"/>
</dbReference>
<organism evidence="2 3">
    <name type="scientific">Conyzicola lurida</name>
    <dbReference type="NCBI Taxonomy" id="1172621"/>
    <lineage>
        <taxon>Bacteria</taxon>
        <taxon>Bacillati</taxon>
        <taxon>Actinomycetota</taxon>
        <taxon>Actinomycetes</taxon>
        <taxon>Micrococcales</taxon>
        <taxon>Microbacteriaceae</taxon>
        <taxon>Conyzicola</taxon>
    </lineage>
</organism>
<reference evidence="2 3" key="1">
    <citation type="submission" date="2020-08" db="EMBL/GenBank/DDBJ databases">
        <title>Sequencing the genomes of 1000 actinobacteria strains.</title>
        <authorList>
            <person name="Klenk H.-P."/>
        </authorList>
    </citation>
    <scope>NUCLEOTIDE SEQUENCE [LARGE SCALE GENOMIC DNA]</scope>
    <source>
        <strain evidence="2 3">DSM 105784</strain>
    </source>
</reference>
<accession>A0A841ANQ0</accession>
<dbReference type="RefSeq" id="WP_184236558.1">
    <property type="nucleotide sequence ID" value="NZ_JACHMJ010000001.1"/>
</dbReference>
<dbReference type="Proteomes" id="UP000536685">
    <property type="component" value="Unassembled WGS sequence"/>
</dbReference>
<keyword evidence="3" id="KW-1185">Reference proteome</keyword>
<dbReference type="EMBL" id="JACHMJ010000001">
    <property type="protein sequence ID" value="MBB5843582.1"/>
    <property type="molecule type" value="Genomic_DNA"/>
</dbReference>
<evidence type="ECO:0000313" key="2">
    <source>
        <dbReference type="EMBL" id="MBB5843582.1"/>
    </source>
</evidence>
<dbReference type="InterPro" id="IPR050491">
    <property type="entry name" value="AmpC-like"/>
</dbReference>
<dbReference type="AlphaFoldDB" id="A0A841ANQ0"/>
<sequence length="470" mass="50296">MTTSAVATITAVLPYIDSWLEYRAWKLRVPGVQAAVYFDGETRFSKAYGFADVEAGVPLTTGHLFRIASHSKTFTATAILQLFEAGKLRLDDSAGTFVPELVEAGSPVADVTVRDLLEHSAGVIRDGLDGDYWQHSRPFPDEAELIAMILDGGDKALPGEGFNYTNIGYSLLGLIVAAVSGVSYNEYVTTEIVGRLGLANTGPELDAARADEYAAGYTGFHTSLVRRRVDHVDTRAMAAATGFYGTADDLVHYFAAHLPGDTRLLGDASKRLQQREHWQSDASEPASAHYGLGMIIERIDGHRVVGHSGGYPGHITRSFFDPAAGLAISVMTNAVDGPASELSSGILRLIDAALVQAPALTLGPVTTPSDIDSSRFTGRFANMWGVQDVVQLGERLVALSPGSPNPLDGLEELEIVDENTLRFRSGSGFGSVGELMRYEFDAEGAVTLVRGGGGMSMRPLERLGEPHPLP</sequence>
<dbReference type="InterPro" id="IPR001466">
    <property type="entry name" value="Beta-lactam-related"/>
</dbReference>